<organism evidence="7 8">
    <name type="scientific">Mycoplasmoides fastidiosum</name>
    <dbReference type="NCBI Taxonomy" id="92758"/>
    <lineage>
        <taxon>Bacteria</taxon>
        <taxon>Bacillati</taxon>
        <taxon>Mycoplasmatota</taxon>
        <taxon>Mycoplasmoidales</taxon>
        <taxon>Mycoplasmoidaceae</taxon>
        <taxon>Mycoplasmoides</taxon>
    </lineage>
</organism>
<dbReference type="PANTHER" id="PTHR21016">
    <property type="entry name" value="BETA-AMYLOID BINDING PROTEIN-RELATED"/>
    <property type="match status" value="1"/>
</dbReference>
<feature type="transmembrane region" description="Helical" evidence="5">
    <location>
        <begin position="39"/>
        <end position="63"/>
    </location>
</feature>
<comment type="caution">
    <text evidence="7">The sequence shown here is derived from an EMBL/GenBank/DDBJ whole genome shotgun (WGS) entry which is preliminary data.</text>
</comment>
<comment type="subcellular location">
    <subcellularLocation>
        <location evidence="1">Membrane</location>
        <topology evidence="1">Multi-pass membrane protein</topology>
    </subcellularLocation>
</comment>
<evidence type="ECO:0000256" key="3">
    <source>
        <dbReference type="ARBA" id="ARBA00022989"/>
    </source>
</evidence>
<dbReference type="Proteomes" id="UP001240643">
    <property type="component" value="Unassembled WGS sequence"/>
</dbReference>
<dbReference type="RefSeq" id="WP_256547088.1">
    <property type="nucleotide sequence ID" value="NZ_CP101809.1"/>
</dbReference>
<keyword evidence="2 5" id="KW-0812">Transmembrane</keyword>
<sequence>MSSSSSKSRILLILFSIFLGFFAVDRFYAGNLKIAILKFLSIFIGLIAIWWPIDIFLSIFGVVRDGNGNYI</sequence>
<gene>
    <name evidence="7" type="ORF">J2Z62_000661</name>
</gene>
<evidence type="ECO:0000259" key="6">
    <source>
        <dbReference type="Pfam" id="PF05154"/>
    </source>
</evidence>
<dbReference type="InterPro" id="IPR007829">
    <property type="entry name" value="TM2"/>
</dbReference>
<reference evidence="7" key="1">
    <citation type="submission" date="2023-07" db="EMBL/GenBank/DDBJ databases">
        <title>Genomic Encyclopedia of Type Strains, Phase IV (KMG-IV): sequencing the most valuable type-strain genomes for metagenomic binning, comparative biology and taxonomic classification.</title>
        <authorList>
            <person name="Goeker M."/>
        </authorList>
    </citation>
    <scope>NUCLEOTIDE SEQUENCE [LARGE SCALE GENOMIC DNA]</scope>
    <source>
        <strain evidence="7">DSM 21204</strain>
    </source>
</reference>
<evidence type="ECO:0000256" key="4">
    <source>
        <dbReference type="ARBA" id="ARBA00023136"/>
    </source>
</evidence>
<evidence type="ECO:0000313" key="7">
    <source>
        <dbReference type="EMBL" id="MDQ0514223.1"/>
    </source>
</evidence>
<keyword evidence="4 5" id="KW-0472">Membrane</keyword>
<dbReference type="Pfam" id="PF05154">
    <property type="entry name" value="TM2"/>
    <property type="match status" value="1"/>
</dbReference>
<name>A0ABU0LZT8_9BACT</name>
<protein>
    <submittedName>
        <fullName evidence="7">TM2 domain-containing membrane protein YozV</fullName>
    </submittedName>
</protein>
<keyword evidence="8" id="KW-1185">Reference proteome</keyword>
<accession>A0ABU0LZT8</accession>
<dbReference type="InterPro" id="IPR050932">
    <property type="entry name" value="TM2D1-3-like"/>
</dbReference>
<evidence type="ECO:0000256" key="1">
    <source>
        <dbReference type="ARBA" id="ARBA00004141"/>
    </source>
</evidence>
<feature type="domain" description="TM2" evidence="6">
    <location>
        <begin position="6"/>
        <end position="56"/>
    </location>
</feature>
<evidence type="ECO:0000256" key="2">
    <source>
        <dbReference type="ARBA" id="ARBA00022692"/>
    </source>
</evidence>
<dbReference type="PANTHER" id="PTHR21016:SF25">
    <property type="entry name" value="TM2 DOMAIN-CONTAINING PROTEIN DDB_G0277895-RELATED"/>
    <property type="match status" value="1"/>
</dbReference>
<evidence type="ECO:0000256" key="5">
    <source>
        <dbReference type="SAM" id="Phobius"/>
    </source>
</evidence>
<evidence type="ECO:0000313" key="8">
    <source>
        <dbReference type="Proteomes" id="UP001240643"/>
    </source>
</evidence>
<dbReference type="EMBL" id="JAUSWO010000001">
    <property type="protein sequence ID" value="MDQ0514223.1"/>
    <property type="molecule type" value="Genomic_DNA"/>
</dbReference>
<keyword evidence="3 5" id="KW-1133">Transmembrane helix</keyword>
<proteinExistence type="predicted"/>